<protein>
    <submittedName>
        <fullName evidence="1">Uncharacterized protein</fullName>
    </submittedName>
</protein>
<dbReference type="AlphaFoldDB" id="A0A1F5E4V2"/>
<evidence type="ECO:0000313" key="1">
    <source>
        <dbReference type="EMBL" id="OGD62346.1"/>
    </source>
</evidence>
<name>A0A1F5E4V2_9BACT</name>
<gene>
    <name evidence="1" type="ORF">A2160_03800</name>
</gene>
<dbReference type="Proteomes" id="UP000177006">
    <property type="component" value="Unassembled WGS sequence"/>
</dbReference>
<sequence length="76" mass="8408">MSDVLIDADFISEEAVEQGLTPSVIRYLGDQGYRYGSMVCPNMFEQAEYRQGLKGREIKEIPLMGGGAAFFIKVGL</sequence>
<evidence type="ECO:0000313" key="2">
    <source>
        <dbReference type="Proteomes" id="UP000177006"/>
    </source>
</evidence>
<accession>A0A1F5E4V2</accession>
<organism evidence="1 2">
    <name type="scientific">Candidatus Beckwithbacteria bacterium RBG_13_42_9</name>
    <dbReference type="NCBI Taxonomy" id="1797457"/>
    <lineage>
        <taxon>Bacteria</taxon>
        <taxon>Candidatus Beckwithiibacteriota</taxon>
    </lineage>
</organism>
<proteinExistence type="predicted"/>
<comment type="caution">
    <text evidence="1">The sequence shown here is derived from an EMBL/GenBank/DDBJ whole genome shotgun (WGS) entry which is preliminary data.</text>
</comment>
<reference evidence="1 2" key="1">
    <citation type="journal article" date="2016" name="Nat. Commun.">
        <title>Thousands of microbial genomes shed light on interconnected biogeochemical processes in an aquifer system.</title>
        <authorList>
            <person name="Anantharaman K."/>
            <person name="Brown C.T."/>
            <person name="Hug L.A."/>
            <person name="Sharon I."/>
            <person name="Castelle C.J."/>
            <person name="Probst A.J."/>
            <person name="Thomas B.C."/>
            <person name="Singh A."/>
            <person name="Wilkins M.J."/>
            <person name="Karaoz U."/>
            <person name="Brodie E.L."/>
            <person name="Williams K.H."/>
            <person name="Hubbard S.S."/>
            <person name="Banfield J.F."/>
        </authorList>
    </citation>
    <scope>NUCLEOTIDE SEQUENCE [LARGE SCALE GENOMIC DNA]</scope>
</reference>
<dbReference type="EMBL" id="MEZK01000022">
    <property type="protein sequence ID" value="OGD62346.1"/>
    <property type="molecule type" value="Genomic_DNA"/>
</dbReference>